<evidence type="ECO:0000313" key="1">
    <source>
        <dbReference type="EMBL" id="CAG2060671.1"/>
    </source>
</evidence>
<reference evidence="1" key="1">
    <citation type="submission" date="2021-03" db="EMBL/GenBank/DDBJ databases">
        <authorList>
            <person name="Tran Van P."/>
        </authorList>
    </citation>
    <scope>NUCLEOTIDE SEQUENCE</scope>
</reference>
<accession>A0ABN7P457</accession>
<comment type="caution">
    <text evidence="1">The sequence shown here is derived from an EMBL/GenBank/DDBJ whole genome shotgun (WGS) entry which is preliminary data.</text>
</comment>
<evidence type="ECO:0000313" key="2">
    <source>
        <dbReference type="Proteomes" id="UP001153148"/>
    </source>
</evidence>
<feature type="non-terminal residue" evidence="1">
    <location>
        <position position="183"/>
    </location>
</feature>
<proteinExistence type="predicted"/>
<dbReference type="Proteomes" id="UP001153148">
    <property type="component" value="Unassembled WGS sequence"/>
</dbReference>
<protein>
    <submittedName>
        <fullName evidence="1">Uncharacterized protein</fullName>
    </submittedName>
</protein>
<keyword evidence="2" id="KW-1185">Reference proteome</keyword>
<gene>
    <name evidence="1" type="ORF">TPAB3V08_LOCUS7627</name>
</gene>
<sequence>MSVHCGSKLVDSGFESSFEKRVEHRVQEIWRTLQETNINLSMCDHLLDDFSQHCYNNSTVDCSTQTSFLQTAHLQDELSNKPKSKYVSILEHDYSNLVSNELKEESKRTCVAINDNKKDNLNSENKKASVVDLCTNIIHSIQEDIQDMRHALETSSGHQLKENLSVSISRLETCCHDLFFVFR</sequence>
<dbReference type="EMBL" id="CAJPIN010013109">
    <property type="protein sequence ID" value="CAG2060671.1"/>
    <property type="molecule type" value="Genomic_DNA"/>
</dbReference>
<name>A0ABN7P457_TIMPD</name>
<organism evidence="1 2">
    <name type="scientific">Timema podura</name>
    <name type="common">Walking stick</name>
    <dbReference type="NCBI Taxonomy" id="61482"/>
    <lineage>
        <taxon>Eukaryota</taxon>
        <taxon>Metazoa</taxon>
        <taxon>Ecdysozoa</taxon>
        <taxon>Arthropoda</taxon>
        <taxon>Hexapoda</taxon>
        <taxon>Insecta</taxon>
        <taxon>Pterygota</taxon>
        <taxon>Neoptera</taxon>
        <taxon>Polyneoptera</taxon>
        <taxon>Phasmatodea</taxon>
        <taxon>Timematodea</taxon>
        <taxon>Timematoidea</taxon>
        <taxon>Timematidae</taxon>
        <taxon>Timema</taxon>
    </lineage>
</organism>